<dbReference type="InterPro" id="IPR051706">
    <property type="entry name" value="Glycosyltransferase_domain"/>
</dbReference>
<proteinExistence type="predicted"/>
<accession>A0A414ITH7</accession>
<dbReference type="GO" id="GO:0000030">
    <property type="term" value="F:mannosyltransferase activity"/>
    <property type="evidence" value="ECO:0007669"/>
    <property type="project" value="TreeGrafter"/>
</dbReference>
<dbReference type="PANTHER" id="PTHR32385:SF15">
    <property type="entry name" value="INOSITOL PHOSPHOCERAMIDE MANNOSYLTRANSFERASE 1"/>
    <property type="match status" value="1"/>
</dbReference>
<dbReference type="InterPro" id="IPR007577">
    <property type="entry name" value="GlycoTrfase_DXD_sugar-bd_CS"/>
</dbReference>
<gene>
    <name evidence="2" type="ORF">DW753_07625</name>
</gene>
<dbReference type="Pfam" id="PF04488">
    <property type="entry name" value="Gly_transf_sug"/>
    <property type="match status" value="1"/>
</dbReference>
<evidence type="ECO:0000256" key="1">
    <source>
        <dbReference type="ARBA" id="ARBA00022679"/>
    </source>
</evidence>
<dbReference type="Gene3D" id="3.90.550.20">
    <property type="match status" value="1"/>
</dbReference>
<dbReference type="PANTHER" id="PTHR32385">
    <property type="entry name" value="MANNOSYL PHOSPHORYLINOSITOL CERAMIDE SYNTHASE"/>
    <property type="match status" value="1"/>
</dbReference>
<comment type="caution">
    <text evidence="2">The sequence shown here is derived from an EMBL/GenBank/DDBJ whole genome shotgun (WGS) entry which is preliminary data.</text>
</comment>
<organism evidence="2 3">
    <name type="scientific">Agathobacter rectalis</name>
    <dbReference type="NCBI Taxonomy" id="39491"/>
    <lineage>
        <taxon>Bacteria</taxon>
        <taxon>Bacillati</taxon>
        <taxon>Bacillota</taxon>
        <taxon>Clostridia</taxon>
        <taxon>Lachnospirales</taxon>
        <taxon>Lachnospiraceae</taxon>
        <taxon>Agathobacter</taxon>
    </lineage>
</organism>
<dbReference type="Proteomes" id="UP000285290">
    <property type="component" value="Unassembled WGS sequence"/>
</dbReference>
<dbReference type="InterPro" id="IPR029044">
    <property type="entry name" value="Nucleotide-diphossugar_trans"/>
</dbReference>
<reference evidence="2 3" key="1">
    <citation type="submission" date="2018-08" db="EMBL/GenBank/DDBJ databases">
        <title>A genome reference for cultivated species of the human gut microbiota.</title>
        <authorList>
            <person name="Zou Y."/>
            <person name="Xue W."/>
            <person name="Luo G."/>
        </authorList>
    </citation>
    <scope>NUCLEOTIDE SEQUENCE [LARGE SCALE GENOMIC DNA]</scope>
    <source>
        <strain evidence="2 3">AM29-10</strain>
    </source>
</reference>
<evidence type="ECO:0000313" key="2">
    <source>
        <dbReference type="EMBL" id="RHE32107.1"/>
    </source>
</evidence>
<dbReference type="RefSeq" id="WP_117997168.1">
    <property type="nucleotide sequence ID" value="NZ_QRWI01000006.1"/>
</dbReference>
<keyword evidence="1 2" id="KW-0808">Transferase</keyword>
<sequence length="294" mass="34467">MIPKVIHYCWFGGNPLPDSAKKCINSWKRFFPDYTILEWNETNFDFNCNAYVREAYESKKWAFVSDYARFWILYHNGGIYFDTDVEVIKSFDDILDIGGFMGQEASVPSDVKLIDKKDKILGDSIVVNPGLGIAVEPGLQLYKELLDLYDRLHFIKHGEIDTTTICVYTTNILKRYGYNEKNEKIQNIAGITIYPPEYFCPLNYKTGEIVMTDNTHSIHWYGATWSSDFDIKMSEKRRFYIEKYGEDKGQMYFRIATIPKRLGRAMSERGIWGTVIFCIRKIKIFFTNHRKNRV</sequence>
<protein>
    <submittedName>
        <fullName evidence="2">Glycosyl transferase</fullName>
    </submittedName>
</protein>
<evidence type="ECO:0000313" key="3">
    <source>
        <dbReference type="Proteomes" id="UP000285290"/>
    </source>
</evidence>
<dbReference type="EMBL" id="QSKC01000008">
    <property type="protein sequence ID" value="RHE32107.1"/>
    <property type="molecule type" value="Genomic_DNA"/>
</dbReference>
<name>A0A414ITH7_9FIRM</name>
<dbReference type="GO" id="GO:0051999">
    <property type="term" value="P:mannosyl-inositol phosphorylceramide biosynthetic process"/>
    <property type="evidence" value="ECO:0007669"/>
    <property type="project" value="TreeGrafter"/>
</dbReference>
<dbReference type="SUPFAM" id="SSF53448">
    <property type="entry name" value="Nucleotide-diphospho-sugar transferases"/>
    <property type="match status" value="1"/>
</dbReference>
<dbReference type="AlphaFoldDB" id="A0A414ITH7"/>
<dbReference type="GO" id="GO:0016020">
    <property type="term" value="C:membrane"/>
    <property type="evidence" value="ECO:0007669"/>
    <property type="project" value="GOC"/>
</dbReference>